<protein>
    <submittedName>
        <fullName evidence="1">Uncharacterized protein</fullName>
    </submittedName>
</protein>
<reference evidence="1 2" key="1">
    <citation type="submission" date="2014-11" db="EMBL/GenBank/DDBJ databases">
        <title>Genome of a novel goose pathogen.</title>
        <authorList>
            <person name="Hansen C.M."/>
            <person name="Hueffer K."/>
            <person name="Choi S.C."/>
        </authorList>
    </citation>
    <scope>NUCLEOTIDE SEQUENCE [LARGE SCALE GENOMIC DNA]</scope>
    <source>
        <strain evidence="1 2">KH1503</strain>
    </source>
</reference>
<proteinExistence type="predicted"/>
<dbReference type="AlphaFoldDB" id="A0A0J0YSZ7"/>
<dbReference type="EMBL" id="JTDO01000004">
    <property type="protein sequence ID" value="KLT73227.1"/>
    <property type="molecule type" value="Genomic_DNA"/>
</dbReference>
<organism evidence="1 2">
    <name type="scientific">Neisseria arctica</name>
    <dbReference type="NCBI Taxonomy" id="1470200"/>
    <lineage>
        <taxon>Bacteria</taxon>
        <taxon>Pseudomonadati</taxon>
        <taxon>Pseudomonadota</taxon>
        <taxon>Betaproteobacteria</taxon>
        <taxon>Neisseriales</taxon>
        <taxon>Neisseriaceae</taxon>
        <taxon>Neisseria</taxon>
    </lineage>
</organism>
<gene>
    <name evidence="1" type="ORF">PL75_03050</name>
</gene>
<keyword evidence="2" id="KW-1185">Reference proteome</keyword>
<dbReference type="PATRIC" id="fig|1470200.3.peg.1717"/>
<evidence type="ECO:0000313" key="2">
    <source>
        <dbReference type="Proteomes" id="UP000036027"/>
    </source>
</evidence>
<name>A0A0J0YSZ7_9NEIS</name>
<comment type="caution">
    <text evidence="1">The sequence shown here is derived from an EMBL/GenBank/DDBJ whole genome shotgun (WGS) entry which is preliminary data.</text>
</comment>
<sequence length="108" mass="12943">TVYFDALLDEDYLNQGKPCHWQWRLFGMDFEPNPNISMVRYSGRVTSSDKVSDNLYRQDGYYTLWRFNQPRSNSNSIKKFTVQLSSKEEFGEEQKKQLAVIRYEVRKK</sequence>
<evidence type="ECO:0000313" key="1">
    <source>
        <dbReference type="EMBL" id="KLT73227.1"/>
    </source>
</evidence>
<accession>A0A0J0YSZ7</accession>
<feature type="non-terminal residue" evidence="1">
    <location>
        <position position="1"/>
    </location>
</feature>
<dbReference type="Proteomes" id="UP000036027">
    <property type="component" value="Unassembled WGS sequence"/>
</dbReference>